<evidence type="ECO:0000256" key="2">
    <source>
        <dbReference type="SAM" id="Phobius"/>
    </source>
</evidence>
<dbReference type="Gene3D" id="1.25.10.10">
    <property type="entry name" value="Leucine-rich Repeat Variant"/>
    <property type="match status" value="1"/>
</dbReference>
<keyword evidence="5" id="KW-1185">Reference proteome</keyword>
<dbReference type="SUPFAM" id="SSF48371">
    <property type="entry name" value="ARM repeat"/>
    <property type="match status" value="1"/>
</dbReference>
<dbReference type="InterPro" id="IPR033337">
    <property type="entry name" value="TORTIFOLIA1/SINE1-2"/>
</dbReference>
<sequence length="852" mass="93009">MPTIMVMATESIAVAPLDGRRYPSPVVKQDLAKLGKDAESRRAALGSLRAVVEEHLHGPALSRFMHQLEDSAEGRRHAAAIISDLARAHGDRLSPYIPRLLQILAHTLLASASCPALQSDCAKAVAAIGKHSVASSPSSAELVLKRLCLPLIALLPHKVELLSAGSAACLNALVESDTWKFATVSLVSKLSLKSAMALSSKSAQTVPHLNLLRALASVNASALAQFSIPLLRLLNQEILLCSSASWQLRLAAIQLMESLFKVAEQTTLVSHLGLSLQNLAKCRLDKMPHVRKAAMSALRAADVLAARRDIKQKLLEDLSTAHSHTEPSSPLRHSLDSLGNIEDLFRGPLSSPRSQRSHALFVSPRTLTELAVNSPSTKQQGSQTPLSDQSPGRATTDESDYFCAYFFDTKENVSCRKIVHHIHDTAIGLATPPSSPLKQSHKVAVPPLPLSSVVHTDLGGQAVKSGHSQSAVSTPSSVTRHVMVLDSHAELVSSCERSSIFAASAEENATREEDTLSSIQASKPLKMSKASSDTDFINQLPKSRITQNFTQQRMQAMEDLQAISSRLLEIREAEEEEEENVNGKEESRDQQMQDSFEREAEEEEEENVNGKEESRDQQMQGSEGDERQGDASAHVESERHEQRVYDYEEVVCASVAASSQHNIKDNFEGKEDQEAAETSSDHEEWSVRNNPIADAPVSELPSDSNRKCAQLVASSITGLSSDVVVGASGDGACKRRPAEAKRWNREDLDEFEEAEEEVLESCKDEASETEENFEIEVLDTARSSMVVDPAAEMDELYGRPPQMRIHQRGKASKLRSFLMGSTACVIPIAVVSMVQLFYVELLLQEVAFMPPT</sequence>
<evidence type="ECO:0000259" key="3">
    <source>
        <dbReference type="Pfam" id="PF24714"/>
    </source>
</evidence>
<comment type="caution">
    <text evidence="4">The sequence shown here is derived from an EMBL/GenBank/DDBJ whole genome shotgun (WGS) entry which is preliminary data.</text>
</comment>
<keyword evidence="2" id="KW-0812">Transmembrane</keyword>
<feature type="compositionally biased region" description="Basic and acidic residues" evidence="1">
    <location>
        <begin position="581"/>
        <end position="598"/>
    </location>
</feature>
<feature type="compositionally biased region" description="Basic and acidic residues" evidence="1">
    <location>
        <begin position="624"/>
        <end position="644"/>
    </location>
</feature>
<dbReference type="Proteomes" id="UP000886520">
    <property type="component" value="Chromosome 12"/>
</dbReference>
<dbReference type="EMBL" id="JABFUD020000012">
    <property type="protein sequence ID" value="KAI5072981.1"/>
    <property type="molecule type" value="Genomic_DNA"/>
</dbReference>
<name>A0A9D4US37_ADICA</name>
<dbReference type="GO" id="GO:0005874">
    <property type="term" value="C:microtubule"/>
    <property type="evidence" value="ECO:0007669"/>
    <property type="project" value="InterPro"/>
</dbReference>
<keyword evidence="2" id="KW-1133">Transmembrane helix</keyword>
<evidence type="ECO:0000313" key="5">
    <source>
        <dbReference type="Proteomes" id="UP000886520"/>
    </source>
</evidence>
<reference evidence="4" key="1">
    <citation type="submission" date="2021-01" db="EMBL/GenBank/DDBJ databases">
        <title>Adiantum capillus-veneris genome.</title>
        <authorList>
            <person name="Fang Y."/>
            <person name="Liao Q."/>
        </authorList>
    </citation>
    <scope>NUCLEOTIDE SEQUENCE</scope>
    <source>
        <strain evidence="4">H3</strain>
        <tissue evidence="4">Leaf</tissue>
    </source>
</reference>
<evidence type="ECO:0000313" key="4">
    <source>
        <dbReference type="EMBL" id="KAI5072981.1"/>
    </source>
</evidence>
<feature type="compositionally biased region" description="Polar residues" evidence="1">
    <location>
        <begin position="372"/>
        <end position="393"/>
    </location>
</feature>
<dbReference type="Pfam" id="PF24714">
    <property type="entry name" value="TOR1L1_N"/>
    <property type="match status" value="1"/>
</dbReference>
<dbReference type="InterPro" id="IPR011989">
    <property type="entry name" value="ARM-like"/>
</dbReference>
<dbReference type="PANTHER" id="PTHR31355">
    <property type="entry name" value="MICROTUBULE-ASSOCIATED PROTEIN TORTIFOLIA1"/>
    <property type="match status" value="1"/>
</dbReference>
<proteinExistence type="predicted"/>
<feature type="compositionally biased region" description="Basic and acidic residues" evidence="1">
    <location>
        <begin position="662"/>
        <end position="686"/>
    </location>
</feature>
<accession>A0A9D4US37</accession>
<evidence type="ECO:0000256" key="1">
    <source>
        <dbReference type="SAM" id="MobiDB-lite"/>
    </source>
</evidence>
<dbReference type="PANTHER" id="PTHR31355:SF4">
    <property type="entry name" value="TOG DOMAIN-CONTAINING PROTEIN"/>
    <property type="match status" value="1"/>
</dbReference>
<feature type="region of interest" description="Disordered" evidence="1">
    <location>
        <begin position="659"/>
        <end position="704"/>
    </location>
</feature>
<dbReference type="InterPro" id="IPR057600">
    <property type="entry name" value="TORTIFOLIA1/SINE1-2_N"/>
</dbReference>
<feature type="transmembrane region" description="Helical" evidence="2">
    <location>
        <begin position="817"/>
        <end position="839"/>
    </location>
</feature>
<keyword evidence="2" id="KW-0472">Membrane</keyword>
<organism evidence="4 5">
    <name type="scientific">Adiantum capillus-veneris</name>
    <name type="common">Maidenhair fern</name>
    <dbReference type="NCBI Taxonomy" id="13818"/>
    <lineage>
        <taxon>Eukaryota</taxon>
        <taxon>Viridiplantae</taxon>
        <taxon>Streptophyta</taxon>
        <taxon>Embryophyta</taxon>
        <taxon>Tracheophyta</taxon>
        <taxon>Polypodiopsida</taxon>
        <taxon>Polypodiidae</taxon>
        <taxon>Polypodiales</taxon>
        <taxon>Pteridineae</taxon>
        <taxon>Pteridaceae</taxon>
        <taxon>Vittarioideae</taxon>
        <taxon>Adiantum</taxon>
    </lineage>
</organism>
<feature type="domain" description="TORTIFOLIA1/SINE1-2 N-terminal" evidence="3">
    <location>
        <begin position="31"/>
        <end position="300"/>
    </location>
</feature>
<gene>
    <name evidence="4" type="ORF">GOP47_0013087</name>
</gene>
<dbReference type="GO" id="GO:0008017">
    <property type="term" value="F:microtubule binding"/>
    <property type="evidence" value="ECO:0007669"/>
    <property type="project" value="InterPro"/>
</dbReference>
<protein>
    <recommendedName>
        <fullName evidence="3">TORTIFOLIA1/SINE1-2 N-terminal domain-containing protein</fullName>
    </recommendedName>
</protein>
<feature type="region of interest" description="Disordered" evidence="1">
    <location>
        <begin position="506"/>
        <end position="532"/>
    </location>
</feature>
<dbReference type="InterPro" id="IPR016024">
    <property type="entry name" value="ARM-type_fold"/>
</dbReference>
<feature type="region of interest" description="Disordered" evidence="1">
    <location>
        <begin position="573"/>
        <end position="644"/>
    </location>
</feature>
<feature type="region of interest" description="Disordered" evidence="1">
    <location>
        <begin position="372"/>
        <end position="394"/>
    </location>
</feature>
<dbReference type="OrthoDB" id="611190at2759"/>
<dbReference type="AlphaFoldDB" id="A0A9D4US37"/>